<dbReference type="SUPFAM" id="SSF158446">
    <property type="entry name" value="IVS-encoded protein-like"/>
    <property type="match status" value="1"/>
</dbReference>
<dbReference type="EMBL" id="BARV01023575">
    <property type="protein sequence ID" value="GAI38332.1"/>
    <property type="molecule type" value="Genomic_DNA"/>
</dbReference>
<proteinExistence type="predicted"/>
<dbReference type="Gene3D" id="1.20.1440.60">
    <property type="entry name" value="23S rRNA-intervening sequence"/>
    <property type="match status" value="1"/>
</dbReference>
<dbReference type="AlphaFoldDB" id="X1N2T1"/>
<dbReference type="InterPro" id="IPR012657">
    <property type="entry name" value="23S_rRNA-intervening_sequence"/>
</dbReference>
<name>X1N2T1_9ZZZZ</name>
<dbReference type="NCBIfam" id="TIGR02436">
    <property type="entry name" value="four helix bundle protein"/>
    <property type="match status" value="1"/>
</dbReference>
<dbReference type="PANTHER" id="PTHR38471:SF2">
    <property type="entry name" value="FOUR HELIX BUNDLE PROTEIN"/>
    <property type="match status" value="1"/>
</dbReference>
<protein>
    <recommendedName>
        <fullName evidence="2">Four helix bundle protein</fullName>
    </recommendedName>
</protein>
<evidence type="ECO:0000313" key="1">
    <source>
        <dbReference type="EMBL" id="GAI38332.1"/>
    </source>
</evidence>
<gene>
    <name evidence="1" type="ORF">S06H3_38657</name>
</gene>
<dbReference type="PANTHER" id="PTHR38471">
    <property type="entry name" value="FOUR HELIX BUNDLE PROTEIN"/>
    <property type="match status" value="1"/>
</dbReference>
<dbReference type="Pfam" id="PF05635">
    <property type="entry name" value="23S_rRNA_IVP"/>
    <property type="match status" value="1"/>
</dbReference>
<reference evidence="1" key="1">
    <citation type="journal article" date="2014" name="Front. Microbiol.">
        <title>High frequency of phylogenetically diverse reductive dehalogenase-homologous genes in deep subseafloor sedimentary metagenomes.</title>
        <authorList>
            <person name="Kawai M."/>
            <person name="Futagami T."/>
            <person name="Toyoda A."/>
            <person name="Takaki Y."/>
            <person name="Nishi S."/>
            <person name="Hori S."/>
            <person name="Arai W."/>
            <person name="Tsubouchi T."/>
            <person name="Morono Y."/>
            <person name="Uchiyama I."/>
            <person name="Ito T."/>
            <person name="Fujiyama A."/>
            <person name="Inagaki F."/>
            <person name="Takami H."/>
        </authorList>
    </citation>
    <scope>NUCLEOTIDE SEQUENCE</scope>
    <source>
        <strain evidence="1">Expedition CK06-06</strain>
    </source>
</reference>
<organism evidence="1">
    <name type="scientific">marine sediment metagenome</name>
    <dbReference type="NCBI Taxonomy" id="412755"/>
    <lineage>
        <taxon>unclassified sequences</taxon>
        <taxon>metagenomes</taxon>
        <taxon>ecological metagenomes</taxon>
    </lineage>
</organism>
<evidence type="ECO:0008006" key="2">
    <source>
        <dbReference type="Google" id="ProtNLM"/>
    </source>
</evidence>
<accession>X1N2T1</accession>
<dbReference type="InterPro" id="IPR036583">
    <property type="entry name" value="23S_rRNA_IVS_sf"/>
</dbReference>
<comment type="caution">
    <text evidence="1">The sequence shown here is derived from an EMBL/GenBank/DDBJ whole genome shotgun (WGS) entry which is preliminary data.</text>
</comment>
<sequence>MAQGCKKLKVYNLAHELAILVHAMSLKLPRFELFEEGGQIRRSSKSISSNIVEGYALRRYKQEYIHYLMNAYASSMETVEHLDYLFETKSLKDNDLYKSLLNGYIELNSMLYNFIEAIESKHDPARVGKINQ</sequence>